<feature type="region of interest" description="Disordered" evidence="7">
    <location>
        <begin position="353"/>
        <end position="392"/>
    </location>
</feature>
<evidence type="ECO:0000313" key="9">
    <source>
        <dbReference type="Proteomes" id="UP000028545"/>
    </source>
</evidence>
<dbReference type="KEGG" id="sapo:SAPIO_CDS8121"/>
<dbReference type="GO" id="GO:0005634">
    <property type="term" value="C:nucleus"/>
    <property type="evidence" value="ECO:0007669"/>
    <property type="project" value="UniProtKB-SubCell"/>
</dbReference>
<dbReference type="OMA" id="PHFNPSW"/>
<dbReference type="EMBL" id="JOWA01000121">
    <property type="protein sequence ID" value="KEZ40288.1"/>
    <property type="molecule type" value="Genomic_DNA"/>
</dbReference>
<dbReference type="GO" id="GO:0000978">
    <property type="term" value="F:RNA polymerase II cis-regulatory region sequence-specific DNA binding"/>
    <property type="evidence" value="ECO:0007669"/>
    <property type="project" value="InterPro"/>
</dbReference>
<organism evidence="8 9">
    <name type="scientific">Pseudallescheria apiosperma</name>
    <name type="common">Scedosporium apiospermum</name>
    <dbReference type="NCBI Taxonomy" id="563466"/>
    <lineage>
        <taxon>Eukaryota</taxon>
        <taxon>Fungi</taxon>
        <taxon>Dikarya</taxon>
        <taxon>Ascomycota</taxon>
        <taxon>Pezizomycotina</taxon>
        <taxon>Sordariomycetes</taxon>
        <taxon>Hypocreomycetidae</taxon>
        <taxon>Microascales</taxon>
        <taxon>Microascaceae</taxon>
        <taxon>Scedosporium</taxon>
    </lineage>
</organism>
<feature type="compositionally biased region" description="Low complexity" evidence="7">
    <location>
        <begin position="212"/>
        <end position="223"/>
    </location>
</feature>
<reference evidence="8 9" key="1">
    <citation type="journal article" date="2014" name="Genome Announc.">
        <title>Draft genome sequence of the pathogenic fungus Scedosporium apiospermum.</title>
        <authorList>
            <person name="Vandeputte P."/>
            <person name="Ghamrawi S."/>
            <person name="Rechenmann M."/>
            <person name="Iltis A."/>
            <person name="Giraud S."/>
            <person name="Fleury M."/>
            <person name="Thornton C."/>
            <person name="Delhaes L."/>
            <person name="Meyer W."/>
            <person name="Papon N."/>
            <person name="Bouchara J.P."/>
        </authorList>
    </citation>
    <scope>NUCLEOTIDE SEQUENCE [LARGE SCALE GENOMIC DNA]</scope>
    <source>
        <strain evidence="8 9">IHEM 14462</strain>
    </source>
</reference>
<evidence type="ECO:0000256" key="5">
    <source>
        <dbReference type="ARBA" id="ARBA00022833"/>
    </source>
</evidence>
<dbReference type="GO" id="GO:0000981">
    <property type="term" value="F:DNA-binding transcription factor activity, RNA polymerase II-specific"/>
    <property type="evidence" value="ECO:0007669"/>
    <property type="project" value="InterPro"/>
</dbReference>
<dbReference type="HOGENOM" id="CLU_007784_0_0_1"/>
<keyword evidence="6" id="KW-0539">Nucleus</keyword>
<dbReference type="RefSeq" id="XP_016640087.1">
    <property type="nucleotide sequence ID" value="XM_016789824.1"/>
</dbReference>
<feature type="compositionally biased region" description="Basic and acidic residues" evidence="7">
    <location>
        <begin position="376"/>
        <end position="385"/>
    </location>
</feature>
<evidence type="ECO:0000256" key="1">
    <source>
        <dbReference type="ARBA" id="ARBA00004123"/>
    </source>
</evidence>
<feature type="compositionally biased region" description="Low complexity" evidence="7">
    <location>
        <begin position="29"/>
        <end position="39"/>
    </location>
</feature>
<evidence type="ECO:0000256" key="4">
    <source>
        <dbReference type="ARBA" id="ARBA00022771"/>
    </source>
</evidence>
<dbReference type="GO" id="GO:0000785">
    <property type="term" value="C:chromatin"/>
    <property type="evidence" value="ECO:0007669"/>
    <property type="project" value="TreeGrafter"/>
</dbReference>
<evidence type="ECO:0000256" key="2">
    <source>
        <dbReference type="ARBA" id="ARBA00022723"/>
    </source>
</evidence>
<keyword evidence="5" id="KW-0862">Zinc</keyword>
<name>A0A084FYX6_PSEDA</name>
<dbReference type="AlphaFoldDB" id="A0A084FYX6"/>
<keyword evidence="9" id="KW-1185">Reference proteome</keyword>
<proteinExistence type="predicted"/>
<comment type="subcellular location">
    <subcellularLocation>
        <location evidence="1">Nucleus</location>
    </subcellularLocation>
</comment>
<keyword evidence="3" id="KW-0677">Repeat</keyword>
<accession>A0A084FYX6</accession>
<dbReference type="PANTHER" id="PTHR40626">
    <property type="entry name" value="MIP31509P"/>
    <property type="match status" value="1"/>
</dbReference>
<keyword evidence="4" id="KW-0863">Zinc-finger</keyword>
<comment type="caution">
    <text evidence="8">The sequence shown here is derived from an EMBL/GenBank/DDBJ whole genome shotgun (WGS) entry which is preliminary data.</text>
</comment>
<evidence type="ECO:0000313" key="8">
    <source>
        <dbReference type="EMBL" id="KEZ40288.1"/>
    </source>
</evidence>
<dbReference type="GeneID" id="27727193"/>
<evidence type="ECO:0008006" key="10">
    <source>
        <dbReference type="Google" id="ProtNLM"/>
    </source>
</evidence>
<feature type="region of interest" description="Disordered" evidence="7">
    <location>
        <begin position="17"/>
        <end position="63"/>
    </location>
</feature>
<dbReference type="OrthoDB" id="654211at2759"/>
<dbReference type="VEuPathDB" id="FungiDB:SAPIO_CDS8121"/>
<feature type="region of interest" description="Disordered" evidence="7">
    <location>
        <begin position="185"/>
        <end position="239"/>
    </location>
</feature>
<dbReference type="InterPro" id="IPR051059">
    <property type="entry name" value="VerF-like"/>
</dbReference>
<dbReference type="GO" id="GO:0008270">
    <property type="term" value="F:zinc ion binding"/>
    <property type="evidence" value="ECO:0007669"/>
    <property type="project" value="UniProtKB-KW"/>
</dbReference>
<evidence type="ECO:0000256" key="6">
    <source>
        <dbReference type="ARBA" id="ARBA00023242"/>
    </source>
</evidence>
<gene>
    <name evidence="8" type="ORF">SAPIO_CDS8121</name>
</gene>
<keyword evidence="2" id="KW-0479">Metal-binding</keyword>
<dbReference type="Proteomes" id="UP000028545">
    <property type="component" value="Unassembled WGS sequence"/>
</dbReference>
<evidence type="ECO:0000256" key="7">
    <source>
        <dbReference type="SAM" id="MobiDB-lite"/>
    </source>
</evidence>
<sequence length="784" mass="86749">MDISDLLVRHEKLVHLNDGNKDASRPRKPSSSTVVSPVSGHTPDRRSDREVLSMHPSGAPQPYLAEPIASASAPNIPQDVRVQQPRNAPCNLDLLSDAALASEVNPMQGMMTSDLSHGPQPTGAPRLTHRGYEEHPVAEASYSTRPREEPAILSAGFVSQTASMFDEYSFFDELTVSSHFLPPPFDSEQQHGAWSSKDGTPKAGSQFASVLSTSQQDSEGSSSRFADDSSRTPRLRISPGDHTVLKGRIDEFSSILPNDFVFPSRHTLIRFVEGYISGFHERLPFLHLPTLSLSEVAPELLLAIMAVGAIYRFENNRAYGLWYASRSIALEQIRRRNSNEVYALLPTAAAYSPNSRRPSPNAGYRHHFSSTSQDRPTARDAHREPFSPGTPQSRLETLQAVLLLFIVGLWGPKAVLRESLSLQSRVAMLLREETRSLGNMSQSAAPDWESWIRIEGLVRTKSVAYCYFNLCSIAYNGPPSILTAELNFYLSQPSRLWRAETAWQWQEARQAIVIVDMTVHEALSRLFARPQQGLPPHISSLGSHVLIHALMQQIFLLKQTSLSLPHAPSGHPTIRPDDVEEVTHALRMWQMAFEQGNQMRAAARAQSGFVLGDSFPGGPIANNSTGVLRMAYIRLCSDMFPSRGLEARDHTAMAVALADERTTPPRDIKLHRALIQALHALSRHNDPPPTVEERTILDTVWRMVDETEFAVPVDASGPGGPANDSMRLRLLAAAVVRMWAETFRGAHLFEVVKVMGNSLEAFGDLAEKPKEQTPLGRPGHEVSM</sequence>
<evidence type="ECO:0000256" key="3">
    <source>
        <dbReference type="ARBA" id="ARBA00022737"/>
    </source>
</evidence>
<protein>
    <recommendedName>
        <fullName evidence="10">Transcription factor domain-containing protein</fullName>
    </recommendedName>
</protein>
<feature type="compositionally biased region" description="Basic and acidic residues" evidence="7">
    <location>
        <begin position="42"/>
        <end position="52"/>
    </location>
</feature>
<dbReference type="PANTHER" id="PTHR40626:SF10">
    <property type="entry name" value="C2H2-TYPE DOMAIN-CONTAINING PROTEIN"/>
    <property type="match status" value="1"/>
</dbReference>